<dbReference type="OrthoDB" id="9814545at2"/>
<reference evidence="3 4" key="1">
    <citation type="submission" date="2019-01" db="EMBL/GenBank/DDBJ databases">
        <title>Geovibrio thiophilus DSM 11263, complete genome.</title>
        <authorList>
            <person name="Spring S."/>
            <person name="Bunk B."/>
            <person name="Sproer C."/>
        </authorList>
    </citation>
    <scope>NUCLEOTIDE SEQUENCE [LARGE SCALE GENOMIC DNA]</scope>
    <source>
        <strain evidence="3 4">DSM 11263</strain>
    </source>
</reference>
<dbReference type="KEGG" id="gtl:EP073_10850"/>
<dbReference type="Pfam" id="PF21447">
    <property type="entry name" value="Ppx-GppA_III"/>
    <property type="match status" value="1"/>
</dbReference>
<dbReference type="PANTHER" id="PTHR30005">
    <property type="entry name" value="EXOPOLYPHOSPHATASE"/>
    <property type="match status" value="1"/>
</dbReference>
<proteinExistence type="predicted"/>
<dbReference type="GO" id="GO:0016462">
    <property type="term" value="F:pyrophosphatase activity"/>
    <property type="evidence" value="ECO:0007669"/>
    <property type="project" value="TreeGrafter"/>
</dbReference>
<dbReference type="RefSeq" id="WP_128467166.1">
    <property type="nucleotide sequence ID" value="NZ_CP035108.1"/>
</dbReference>
<evidence type="ECO:0000259" key="1">
    <source>
        <dbReference type="Pfam" id="PF02541"/>
    </source>
</evidence>
<dbReference type="CDD" id="cd24006">
    <property type="entry name" value="ASKHA_NBD_PPX_GppA"/>
    <property type="match status" value="1"/>
</dbReference>
<sequence>MKNGLFATINIGASAFRMQISEFNEGQERIMETLVKPLGLGKDTFTKGYITLDSVYKATNILQMFRHKLDEYGIRKNYKCVCTSGVREARNRYFLIDHVMNKTGLKLDVIEPSDEIYIKYIGVKNDIKGFEAYEKRGVLFANISSGNVSINILKDDTSIFSGSLPYGSLRLRQLFKGVPIHSRYKAYNQYVETMFNTINSSLGSSSKIKYLVCSGSSVNTLQFIFEPKENYFHRTKLEELYERVKDKTSQENMTMLGIRISEAKVLVPMLETYLRLMQFVGTDRVQFSRKSFPNVLTRYYSNNIRDNGFRSRLRNTLYFLGRRYNFDEPHSKVVTDYSLQIFDALGDLHNLGTSERMLLESAAILHDIGYYIDAKMHHEHSYYIAKAFDMPGLDQEQIKIIAFLVLMHRVGTDESTETRLSYQNMETQLTIRKLVSILRIADALDTSHMQLVESVDVDVQSSRIIIRARTRKHAYLEKLGFDQKKGMFLETFGIPVELEMKVLYE</sequence>
<evidence type="ECO:0000259" key="2">
    <source>
        <dbReference type="Pfam" id="PF21447"/>
    </source>
</evidence>
<dbReference type="Pfam" id="PF02541">
    <property type="entry name" value="Ppx-GppA"/>
    <property type="match status" value="1"/>
</dbReference>
<evidence type="ECO:0000313" key="4">
    <source>
        <dbReference type="Proteomes" id="UP000287502"/>
    </source>
</evidence>
<evidence type="ECO:0000313" key="3">
    <source>
        <dbReference type="EMBL" id="QAR33881.1"/>
    </source>
</evidence>
<name>A0A3R5XXV4_9BACT</name>
<dbReference type="Gene3D" id="3.30.420.150">
    <property type="entry name" value="Exopolyphosphatase. Domain 2"/>
    <property type="match status" value="1"/>
</dbReference>
<dbReference type="InterPro" id="IPR043129">
    <property type="entry name" value="ATPase_NBD"/>
</dbReference>
<protein>
    <submittedName>
        <fullName evidence="3">HD domain-containing protein</fullName>
    </submittedName>
</protein>
<dbReference type="AlphaFoldDB" id="A0A3R5XXV4"/>
<dbReference type="SUPFAM" id="SSF109604">
    <property type="entry name" value="HD-domain/PDEase-like"/>
    <property type="match status" value="1"/>
</dbReference>
<feature type="domain" description="Ppx/GppA phosphatase C-terminal" evidence="2">
    <location>
        <begin position="316"/>
        <end position="453"/>
    </location>
</feature>
<gene>
    <name evidence="3" type="ORF">EP073_10850</name>
</gene>
<dbReference type="SUPFAM" id="SSF53067">
    <property type="entry name" value="Actin-like ATPase domain"/>
    <property type="match status" value="2"/>
</dbReference>
<accession>A0A3R5XXV4</accession>
<dbReference type="InterPro" id="IPR003695">
    <property type="entry name" value="Ppx_GppA_N"/>
</dbReference>
<keyword evidence="4" id="KW-1185">Reference proteome</keyword>
<dbReference type="Gene3D" id="3.30.420.40">
    <property type="match status" value="1"/>
</dbReference>
<dbReference type="Gene3D" id="1.10.3210.10">
    <property type="entry name" value="Hypothetical protein af1432"/>
    <property type="match status" value="1"/>
</dbReference>
<dbReference type="CDD" id="cd00077">
    <property type="entry name" value="HDc"/>
    <property type="match status" value="1"/>
</dbReference>
<dbReference type="InterPro" id="IPR050273">
    <property type="entry name" value="GppA/Ppx_hydrolase"/>
</dbReference>
<dbReference type="InterPro" id="IPR003607">
    <property type="entry name" value="HD/PDEase_dom"/>
</dbReference>
<dbReference type="InterPro" id="IPR048950">
    <property type="entry name" value="Ppx_GppA_C"/>
</dbReference>
<dbReference type="EMBL" id="CP035108">
    <property type="protein sequence ID" value="QAR33881.1"/>
    <property type="molecule type" value="Genomic_DNA"/>
</dbReference>
<dbReference type="PANTHER" id="PTHR30005:SF0">
    <property type="entry name" value="RETROGRADE REGULATION PROTEIN 2"/>
    <property type="match status" value="1"/>
</dbReference>
<organism evidence="3 4">
    <name type="scientific">Geovibrio thiophilus</name>
    <dbReference type="NCBI Taxonomy" id="139438"/>
    <lineage>
        <taxon>Bacteria</taxon>
        <taxon>Pseudomonadati</taxon>
        <taxon>Deferribacterota</taxon>
        <taxon>Deferribacteres</taxon>
        <taxon>Deferribacterales</taxon>
        <taxon>Geovibrionaceae</taxon>
        <taxon>Geovibrio</taxon>
    </lineage>
</organism>
<dbReference type="Proteomes" id="UP000287502">
    <property type="component" value="Chromosome"/>
</dbReference>
<feature type="domain" description="Ppx/GppA phosphatase N-terminal" evidence="1">
    <location>
        <begin position="34"/>
        <end position="288"/>
    </location>
</feature>